<accession>A0A2K2G2Z5</accession>
<dbReference type="RefSeq" id="WP_103095382.1">
    <property type="nucleotide sequence ID" value="NZ_LYMM01000026.1"/>
</dbReference>
<evidence type="ECO:0000313" key="2">
    <source>
        <dbReference type="EMBL" id="PNU05404.1"/>
    </source>
</evidence>
<feature type="transmembrane region" description="Helical" evidence="1">
    <location>
        <begin position="60"/>
        <end position="77"/>
    </location>
</feature>
<dbReference type="OrthoDB" id="6548917at2"/>
<evidence type="ECO:0000313" key="3">
    <source>
        <dbReference type="Proteomes" id="UP000236327"/>
    </source>
</evidence>
<name>A0A2K2G2Z5_9SPHN</name>
<feature type="transmembrane region" description="Helical" evidence="1">
    <location>
        <begin position="116"/>
        <end position="136"/>
    </location>
</feature>
<dbReference type="EMBL" id="LYMM01000026">
    <property type="protein sequence ID" value="PNU05404.1"/>
    <property type="molecule type" value="Genomic_DNA"/>
</dbReference>
<proteinExistence type="predicted"/>
<reference evidence="2 3" key="1">
    <citation type="submission" date="2016-05" db="EMBL/GenBank/DDBJ databases">
        <title>Complete genome sequence of Novosphingobium guangzhouense SA925(T).</title>
        <authorList>
            <person name="Sha S."/>
        </authorList>
    </citation>
    <scope>NUCLEOTIDE SEQUENCE [LARGE SCALE GENOMIC DNA]</scope>
    <source>
        <strain evidence="2 3">SA925</strain>
    </source>
</reference>
<sequence length="228" mass="23749">MKALEYTLVPTLALVAGAILAVFKRPAANFTSTMQHLAAGLIFAATAIEILPQVTHLADPAATLYGGALGVACMLGLKSIEARFSGPVILLTTVAIDILLDGLVLGLAFITGSKAGILLSIALTLEVLFIGITLTAKLNTAATRRLRTIATVSALALLLPVGTLAAIPIATLPPFYIAGFLTFGVMALLFLVTEELLVEAHETPDTSFASAMFFVGFLALLTIEEILV</sequence>
<feature type="transmembrane region" description="Helical" evidence="1">
    <location>
        <begin position="89"/>
        <end position="110"/>
    </location>
</feature>
<keyword evidence="3" id="KW-1185">Reference proteome</keyword>
<organism evidence="2 3">
    <name type="scientific">Novosphingobium guangzhouense</name>
    <dbReference type="NCBI Taxonomy" id="1850347"/>
    <lineage>
        <taxon>Bacteria</taxon>
        <taxon>Pseudomonadati</taxon>
        <taxon>Pseudomonadota</taxon>
        <taxon>Alphaproteobacteria</taxon>
        <taxon>Sphingomonadales</taxon>
        <taxon>Sphingomonadaceae</taxon>
        <taxon>Novosphingobium</taxon>
    </lineage>
</organism>
<protein>
    <submittedName>
        <fullName evidence="2">Transporter</fullName>
    </submittedName>
</protein>
<feature type="transmembrane region" description="Helical" evidence="1">
    <location>
        <begin position="35"/>
        <end position="54"/>
    </location>
</feature>
<feature type="transmembrane region" description="Helical" evidence="1">
    <location>
        <begin position="175"/>
        <end position="193"/>
    </location>
</feature>
<keyword evidence="1" id="KW-0472">Membrane</keyword>
<comment type="caution">
    <text evidence="2">The sequence shown here is derived from an EMBL/GenBank/DDBJ whole genome shotgun (WGS) entry which is preliminary data.</text>
</comment>
<keyword evidence="1" id="KW-0812">Transmembrane</keyword>
<dbReference type="Proteomes" id="UP000236327">
    <property type="component" value="Unassembled WGS sequence"/>
</dbReference>
<keyword evidence="1" id="KW-1133">Transmembrane helix</keyword>
<feature type="transmembrane region" description="Helical" evidence="1">
    <location>
        <begin position="6"/>
        <end position="23"/>
    </location>
</feature>
<feature type="transmembrane region" description="Helical" evidence="1">
    <location>
        <begin position="205"/>
        <end position="223"/>
    </location>
</feature>
<gene>
    <name evidence="2" type="ORF">A8V01_16610</name>
</gene>
<evidence type="ECO:0000256" key="1">
    <source>
        <dbReference type="SAM" id="Phobius"/>
    </source>
</evidence>
<feature type="transmembrane region" description="Helical" evidence="1">
    <location>
        <begin position="148"/>
        <end position="169"/>
    </location>
</feature>
<dbReference type="AlphaFoldDB" id="A0A2K2G2Z5"/>